<dbReference type="SUPFAM" id="SSF48350">
    <property type="entry name" value="GTPase activation domain, GAP"/>
    <property type="match status" value="1"/>
</dbReference>
<dbReference type="InterPro" id="IPR008936">
    <property type="entry name" value="Rho_GTPase_activation_prot"/>
</dbReference>
<sequence length="1171" mass="125865">MGGAFAPLLGGTPATGWSSFGRPERPIRHSEGAHAVPGHERRVTASSATWTASSGDSASPSDADADDVEDRRGFVDEYNEMANEHGIRPLMPEIYTPSLASRSPPQQQRRSWFSRTFLRQVSNTSDASSTRSDKRVPHRRSVGDLAMQLVNGAKKDTLKDEDLQSLVRLCGKSVLCLSPEYAPGRLVLPTCLRATAHHLLQHGAGVKGMFRIPGSVRVVNALYDYYCADEEDMGEIASTIRCPNLPAHIKAGTHDVASAFKRLLSGLPGGILGSLSLFDALVAIHGQLKGDPELPRTKQTRVRATLIAMAIRTVGSQLRRDLICAVFGLLCQIGRTAEQAPREDEHGRPLPATDLVGYNALGIIFGPLLIGDLISFYPMEIADRRASLVLLPVPPPLAGKEARKCRASEDSRSRPLSIDKVHVANNITEMVITHWREVVRQMKHLEVPKPHTGKDGHGRFAQLVQRKAEMRSSVSEPSMTGGSAESSSTWPRRGLFDSSGSHASAAPTPEAPNGADNRVERPDNPPFALMIPRRRPRAARSLYDGRASARAAPLLSPPPEEPSDAGSGLKVMEDPDNSPPAGHHHMAAQEPLSPCPVPDFASGGVLVSVPAYALDSFREADCGTTGASLVVSHREHTTQRKPSSSAPSTLDAVPREHFNTLHDDTTTTEVQFGTQERSVFSPRPGGVEPGSPSTRTTSIESQGVEREEWVDSKSSIHSSELMLCGEKKSLDLAEARDQAEGPEIEIEKTHTPKSPIRRFVRRTTTTPVGVADTAPGDGNAKTDVFTRGRSRLSAWRSRRRASLSTDTGSPVSRSVIRREARPEYLGSPSPRGRSVHQRVAGSKPAPANEGDVVARSVDEPAGTVETIGKSTAQSTSIARTDLLRRRGKGASPALLKCTSPSNPTTPPTQPTLGSVARLKPVRTTGTAVRAMAARFEGVTRNPSLVRGRKKKVGGRDDFKPSSVVSQYTVDPSPEIPTSAPLPHDRATSSPAPHQTPAPPEHEAAEPAPPSPPPRRRPPVSPTLLQQQQHSATAPPKAPTPPPPPLTRRSSKRAAVITTASQQPQQQQQQQHGGAEAELAGLRERLCRAEEACARWRERAERAEGRVVMLESRMGPGNGVGEGWQPGVVLLSSLLEGAPEAAVKDGKGLERRIREMGVCGGGGMGEENRIST</sequence>
<feature type="compositionally biased region" description="Low complexity" evidence="1">
    <location>
        <begin position="1061"/>
        <end position="1076"/>
    </location>
</feature>
<evidence type="ECO:0000313" key="3">
    <source>
        <dbReference type="EMBL" id="KAK4137569.1"/>
    </source>
</evidence>
<feature type="compositionally biased region" description="Basic and acidic residues" evidence="1">
    <location>
        <begin position="22"/>
        <end position="43"/>
    </location>
</feature>
<feature type="compositionally biased region" description="Low complexity" evidence="1">
    <location>
        <begin position="44"/>
        <end position="62"/>
    </location>
</feature>
<name>A0AAN6URD5_9PEZI</name>
<dbReference type="Gene3D" id="1.10.555.10">
    <property type="entry name" value="Rho GTPase activation protein"/>
    <property type="match status" value="1"/>
</dbReference>
<feature type="compositionally biased region" description="Pro residues" evidence="1">
    <location>
        <begin position="1035"/>
        <end position="1045"/>
    </location>
</feature>
<reference evidence="3" key="2">
    <citation type="submission" date="2023-05" db="EMBL/GenBank/DDBJ databases">
        <authorList>
            <consortium name="Lawrence Berkeley National Laboratory"/>
            <person name="Steindorff A."/>
            <person name="Hensen N."/>
            <person name="Bonometti L."/>
            <person name="Westerberg I."/>
            <person name="Brannstrom I.O."/>
            <person name="Guillou S."/>
            <person name="Cros-Aarteil S."/>
            <person name="Calhoun S."/>
            <person name="Haridas S."/>
            <person name="Kuo A."/>
            <person name="Mondo S."/>
            <person name="Pangilinan J."/>
            <person name="Riley R."/>
            <person name="Labutti K."/>
            <person name="Andreopoulos B."/>
            <person name="Lipzen A."/>
            <person name="Chen C."/>
            <person name="Yanf M."/>
            <person name="Daum C."/>
            <person name="Ng V."/>
            <person name="Clum A."/>
            <person name="Ohm R."/>
            <person name="Martin F."/>
            <person name="Silar P."/>
            <person name="Natvig D."/>
            <person name="Lalanne C."/>
            <person name="Gautier V."/>
            <person name="Ament-Velasquez S.L."/>
            <person name="Kruys A."/>
            <person name="Hutchinson M.I."/>
            <person name="Powell A.J."/>
            <person name="Barry K."/>
            <person name="Miller A.N."/>
            <person name="Grigoriev I.V."/>
            <person name="Debuchy R."/>
            <person name="Gladieux P."/>
            <person name="Thoren M.H."/>
            <person name="Johannesson H."/>
        </authorList>
    </citation>
    <scope>NUCLEOTIDE SEQUENCE</scope>
    <source>
        <strain evidence="3">CBS 123565</strain>
    </source>
</reference>
<feature type="region of interest" description="Disordered" evidence="1">
    <location>
        <begin position="466"/>
        <end position="595"/>
    </location>
</feature>
<feature type="region of interest" description="Disordered" evidence="1">
    <location>
        <begin position="1"/>
        <end position="69"/>
    </location>
</feature>
<proteinExistence type="predicted"/>
<feature type="region of interest" description="Disordered" evidence="1">
    <location>
        <begin position="675"/>
        <end position="712"/>
    </location>
</feature>
<dbReference type="AlphaFoldDB" id="A0AAN6URD5"/>
<feature type="region of interest" description="Disordered" evidence="1">
    <location>
        <begin position="945"/>
        <end position="1076"/>
    </location>
</feature>
<evidence type="ECO:0000313" key="4">
    <source>
        <dbReference type="Proteomes" id="UP001304895"/>
    </source>
</evidence>
<dbReference type="SMART" id="SM00324">
    <property type="entry name" value="RhoGAP"/>
    <property type="match status" value="1"/>
</dbReference>
<protein>
    <recommendedName>
        <fullName evidence="2">Rho-GAP domain-containing protein</fullName>
    </recommendedName>
</protein>
<comment type="caution">
    <text evidence="3">The sequence shown here is derived from an EMBL/GenBank/DDBJ whole genome shotgun (WGS) entry which is preliminary data.</text>
</comment>
<dbReference type="EMBL" id="MU853402">
    <property type="protein sequence ID" value="KAK4137569.1"/>
    <property type="molecule type" value="Genomic_DNA"/>
</dbReference>
<evidence type="ECO:0000256" key="1">
    <source>
        <dbReference type="SAM" id="MobiDB-lite"/>
    </source>
</evidence>
<evidence type="ECO:0000259" key="2">
    <source>
        <dbReference type="PROSITE" id="PS50238"/>
    </source>
</evidence>
<keyword evidence="4" id="KW-1185">Reference proteome</keyword>
<feature type="compositionally biased region" description="Polar residues" evidence="1">
    <location>
        <begin position="691"/>
        <end position="701"/>
    </location>
</feature>
<gene>
    <name evidence="3" type="ORF">BT67DRAFT_113722</name>
</gene>
<dbReference type="PROSITE" id="PS50238">
    <property type="entry name" value="RHOGAP"/>
    <property type="match status" value="1"/>
</dbReference>
<feature type="region of interest" description="Disordered" evidence="1">
    <location>
        <begin position="888"/>
        <end position="913"/>
    </location>
</feature>
<dbReference type="InterPro" id="IPR000198">
    <property type="entry name" value="RhoGAP_dom"/>
</dbReference>
<dbReference type="CDD" id="cd00159">
    <property type="entry name" value="RhoGAP"/>
    <property type="match status" value="1"/>
</dbReference>
<organism evidence="3 4">
    <name type="scientific">Trichocladium antarcticum</name>
    <dbReference type="NCBI Taxonomy" id="1450529"/>
    <lineage>
        <taxon>Eukaryota</taxon>
        <taxon>Fungi</taxon>
        <taxon>Dikarya</taxon>
        <taxon>Ascomycota</taxon>
        <taxon>Pezizomycotina</taxon>
        <taxon>Sordariomycetes</taxon>
        <taxon>Sordariomycetidae</taxon>
        <taxon>Sordariales</taxon>
        <taxon>Chaetomiaceae</taxon>
        <taxon>Trichocladium</taxon>
    </lineage>
</organism>
<accession>A0AAN6URD5</accession>
<feature type="domain" description="Rho-GAP" evidence="2">
    <location>
        <begin position="175"/>
        <end position="439"/>
    </location>
</feature>
<feature type="compositionally biased region" description="Polar residues" evidence="1">
    <location>
        <begin position="472"/>
        <end position="490"/>
    </location>
</feature>
<reference evidence="3" key="1">
    <citation type="journal article" date="2023" name="Mol. Phylogenet. Evol.">
        <title>Genome-scale phylogeny and comparative genomics of the fungal order Sordariales.</title>
        <authorList>
            <person name="Hensen N."/>
            <person name="Bonometti L."/>
            <person name="Westerberg I."/>
            <person name="Brannstrom I.O."/>
            <person name="Guillou S."/>
            <person name="Cros-Aarteil S."/>
            <person name="Calhoun S."/>
            <person name="Haridas S."/>
            <person name="Kuo A."/>
            <person name="Mondo S."/>
            <person name="Pangilinan J."/>
            <person name="Riley R."/>
            <person name="LaButti K."/>
            <person name="Andreopoulos B."/>
            <person name="Lipzen A."/>
            <person name="Chen C."/>
            <person name="Yan M."/>
            <person name="Daum C."/>
            <person name="Ng V."/>
            <person name="Clum A."/>
            <person name="Steindorff A."/>
            <person name="Ohm R.A."/>
            <person name="Martin F."/>
            <person name="Silar P."/>
            <person name="Natvig D.O."/>
            <person name="Lalanne C."/>
            <person name="Gautier V."/>
            <person name="Ament-Velasquez S.L."/>
            <person name="Kruys A."/>
            <person name="Hutchinson M.I."/>
            <person name="Powell A.J."/>
            <person name="Barry K."/>
            <person name="Miller A.N."/>
            <person name="Grigoriev I.V."/>
            <person name="Debuchy R."/>
            <person name="Gladieux P."/>
            <person name="Hiltunen Thoren M."/>
            <person name="Johannesson H."/>
        </authorList>
    </citation>
    <scope>NUCLEOTIDE SEQUENCE</scope>
    <source>
        <strain evidence="3">CBS 123565</strain>
    </source>
</reference>
<feature type="region of interest" description="Disordered" evidence="1">
    <location>
        <begin position="818"/>
        <end position="850"/>
    </location>
</feature>
<dbReference type="Pfam" id="PF00620">
    <property type="entry name" value="RhoGAP"/>
    <property type="match status" value="1"/>
</dbReference>
<dbReference type="Proteomes" id="UP001304895">
    <property type="component" value="Unassembled WGS sequence"/>
</dbReference>
<dbReference type="GO" id="GO:0007165">
    <property type="term" value="P:signal transduction"/>
    <property type="evidence" value="ECO:0007669"/>
    <property type="project" value="InterPro"/>
</dbReference>
<feature type="region of interest" description="Disordered" evidence="1">
    <location>
        <begin position="633"/>
        <end position="652"/>
    </location>
</feature>